<gene>
    <name evidence="4" type="ordered locus">UWK_02988</name>
</gene>
<evidence type="ECO:0000313" key="5">
    <source>
        <dbReference type="Proteomes" id="UP000011721"/>
    </source>
</evidence>
<keyword evidence="5" id="KW-1185">Reference proteome</keyword>
<dbReference type="Gene3D" id="3.40.190.10">
    <property type="entry name" value="Periplasmic binding protein-like II"/>
    <property type="match status" value="2"/>
</dbReference>
<proteinExistence type="inferred from homology"/>
<sequence>MLRYCAIIVLFSCIIQPVLFSDLEAAASDQGRMSPVVRLGVITLYHPLVMYRQYQPFVDFLSKSTPYDFELKITQDYPSIIRLLCDGSIDIALLGGLTYIEAASTSCGLPFLAALNSEQKPFYQGTFIAREGNAEISKLRNLKGKSFAFASHHSTSGNLAPLYHLYANEKIGLQDFSTYENLSYHDSVAREILRGNYDAGVVLDSVARKYRGKGIKIIGQTDPLPGFLLVIRPDLDSALIRSLEEVLLDLDYLNPKQRAMMDTWDVNIRYGFMRVDDSRYDPVRQMIWYLQKQGISIESEK</sequence>
<feature type="chain" id="PRO_5004016177" evidence="3">
    <location>
        <begin position="21"/>
        <end position="301"/>
    </location>
</feature>
<keyword evidence="2 3" id="KW-0732">Signal</keyword>
<dbReference type="GO" id="GO:0043190">
    <property type="term" value="C:ATP-binding cassette (ABC) transporter complex"/>
    <property type="evidence" value="ECO:0007669"/>
    <property type="project" value="InterPro"/>
</dbReference>
<dbReference type="Proteomes" id="UP000011721">
    <property type="component" value="Chromosome"/>
</dbReference>
<protein>
    <submittedName>
        <fullName evidence="4">Phosphate/phosphite/phosphonate ABC transporter, periplasmic binding protein</fullName>
    </submittedName>
</protein>
<dbReference type="EMBL" id="CP003985">
    <property type="protein sequence ID" value="AGF79517.1"/>
    <property type="molecule type" value="Genomic_DNA"/>
</dbReference>
<name>M1PD35_DESSD</name>
<dbReference type="Pfam" id="PF12974">
    <property type="entry name" value="Phosphonate-bd"/>
    <property type="match status" value="1"/>
</dbReference>
<dbReference type="AlphaFoldDB" id="M1PD35"/>
<evidence type="ECO:0000313" key="4">
    <source>
        <dbReference type="EMBL" id="AGF79517.1"/>
    </source>
</evidence>
<dbReference type="InterPro" id="IPR005770">
    <property type="entry name" value="PhnD"/>
</dbReference>
<dbReference type="SUPFAM" id="SSF53850">
    <property type="entry name" value="Periplasmic binding protein-like II"/>
    <property type="match status" value="1"/>
</dbReference>
<evidence type="ECO:0000256" key="2">
    <source>
        <dbReference type="ARBA" id="ARBA00022729"/>
    </source>
</evidence>
<reference evidence="5" key="1">
    <citation type="journal article" date="2013" name="Stand. Genomic Sci.">
        <title>Complete genome sequence of Desulfocapsa sulfexigens, a marine deltaproteobacterium specialized in disproportionating inorganic sulfur compounds.</title>
        <authorList>
            <person name="Finster K.W."/>
            <person name="Kjeldsen K.U."/>
            <person name="Kube M."/>
            <person name="Reinhardt R."/>
            <person name="Mussmann M."/>
            <person name="Amann R."/>
            <person name="Schreiber L."/>
        </authorList>
    </citation>
    <scope>NUCLEOTIDE SEQUENCE [LARGE SCALE GENOMIC DNA]</scope>
    <source>
        <strain evidence="5">DSM 10523 / SB164P1</strain>
    </source>
</reference>
<dbReference type="NCBIfam" id="TIGR01098">
    <property type="entry name" value="3A0109s03R"/>
    <property type="match status" value="1"/>
</dbReference>
<dbReference type="GO" id="GO:0055085">
    <property type="term" value="P:transmembrane transport"/>
    <property type="evidence" value="ECO:0007669"/>
    <property type="project" value="InterPro"/>
</dbReference>
<dbReference type="PANTHER" id="PTHR35841:SF1">
    <property type="entry name" value="PHOSPHONATES-BINDING PERIPLASMIC PROTEIN"/>
    <property type="match status" value="1"/>
</dbReference>
<dbReference type="PANTHER" id="PTHR35841">
    <property type="entry name" value="PHOSPHONATES-BINDING PERIPLASMIC PROTEIN"/>
    <property type="match status" value="1"/>
</dbReference>
<evidence type="ECO:0000256" key="1">
    <source>
        <dbReference type="ARBA" id="ARBA00007162"/>
    </source>
</evidence>
<comment type="similarity">
    <text evidence="1">Belongs to the phosphate/phosphite/phosphonate binding protein family.</text>
</comment>
<dbReference type="STRING" id="1167006.UWK_02988"/>
<dbReference type="RefSeq" id="WP_015405201.1">
    <property type="nucleotide sequence ID" value="NC_020304.1"/>
</dbReference>
<evidence type="ECO:0000256" key="3">
    <source>
        <dbReference type="SAM" id="SignalP"/>
    </source>
</evidence>
<feature type="signal peptide" evidence="3">
    <location>
        <begin position="1"/>
        <end position="20"/>
    </location>
</feature>
<accession>M1PD35</accession>
<dbReference type="HOGENOM" id="CLU_051472_6_3_7"/>
<dbReference type="KEGG" id="dsf:UWK_02988"/>
<organism evidence="4 5">
    <name type="scientific">Desulfocapsa sulfexigens (strain DSM 10523 / SB164P1)</name>
    <dbReference type="NCBI Taxonomy" id="1167006"/>
    <lineage>
        <taxon>Bacteria</taxon>
        <taxon>Pseudomonadati</taxon>
        <taxon>Thermodesulfobacteriota</taxon>
        <taxon>Desulfobulbia</taxon>
        <taxon>Desulfobulbales</taxon>
        <taxon>Desulfocapsaceae</taxon>
        <taxon>Desulfocapsa</taxon>
    </lineage>
</organism>
<dbReference type="eggNOG" id="COG3221">
    <property type="taxonomic scope" value="Bacteria"/>
</dbReference>
<dbReference type="OrthoDB" id="527737at2"/>